<dbReference type="InterPro" id="IPR001611">
    <property type="entry name" value="Leu-rich_rpt"/>
</dbReference>
<dbReference type="Gramene" id="TuG1812G0500001764.01.T01">
    <property type="protein sequence ID" value="TuG1812G0500001764.01.T01.cds462193"/>
    <property type="gene ID" value="TuG1812G0500001764.01"/>
</dbReference>
<reference evidence="2" key="3">
    <citation type="submission" date="2022-06" db="UniProtKB">
        <authorList>
            <consortium name="EnsemblPlants"/>
        </authorList>
    </citation>
    <scope>IDENTIFICATION</scope>
</reference>
<dbReference type="AlphaFoldDB" id="A0A8R7QB27"/>
<dbReference type="EnsemblPlants" id="TuG1812G0500001764.01.T01">
    <property type="protein sequence ID" value="TuG1812G0500001764.01.T01.cds462193"/>
    <property type="gene ID" value="TuG1812G0500001764.01"/>
</dbReference>
<reference evidence="3" key="1">
    <citation type="journal article" date="2013" name="Nature">
        <title>Draft genome of the wheat A-genome progenitor Triticum urartu.</title>
        <authorList>
            <person name="Ling H.Q."/>
            <person name="Zhao S."/>
            <person name="Liu D."/>
            <person name="Wang J."/>
            <person name="Sun H."/>
            <person name="Zhang C."/>
            <person name="Fan H."/>
            <person name="Li D."/>
            <person name="Dong L."/>
            <person name="Tao Y."/>
            <person name="Gao C."/>
            <person name="Wu H."/>
            <person name="Li Y."/>
            <person name="Cui Y."/>
            <person name="Guo X."/>
            <person name="Zheng S."/>
            <person name="Wang B."/>
            <person name="Yu K."/>
            <person name="Liang Q."/>
            <person name="Yang W."/>
            <person name="Lou X."/>
            <person name="Chen J."/>
            <person name="Feng M."/>
            <person name="Jian J."/>
            <person name="Zhang X."/>
            <person name="Luo G."/>
            <person name="Jiang Y."/>
            <person name="Liu J."/>
            <person name="Wang Z."/>
            <person name="Sha Y."/>
            <person name="Zhang B."/>
            <person name="Wu H."/>
            <person name="Tang D."/>
            <person name="Shen Q."/>
            <person name="Xue P."/>
            <person name="Zou S."/>
            <person name="Wang X."/>
            <person name="Liu X."/>
            <person name="Wang F."/>
            <person name="Yang Y."/>
            <person name="An X."/>
            <person name="Dong Z."/>
            <person name="Zhang K."/>
            <person name="Zhang X."/>
            <person name="Luo M.C."/>
            <person name="Dvorak J."/>
            <person name="Tong Y."/>
            <person name="Wang J."/>
            <person name="Yang H."/>
            <person name="Li Z."/>
            <person name="Wang D."/>
            <person name="Zhang A."/>
            <person name="Wang J."/>
        </authorList>
    </citation>
    <scope>NUCLEOTIDE SEQUENCE</scope>
    <source>
        <strain evidence="3">cv. G1812</strain>
    </source>
</reference>
<dbReference type="InterPro" id="IPR050994">
    <property type="entry name" value="At_inactive_RLKs"/>
</dbReference>
<dbReference type="Proteomes" id="UP000015106">
    <property type="component" value="Chromosome 5"/>
</dbReference>
<evidence type="ECO:0000313" key="3">
    <source>
        <dbReference type="Proteomes" id="UP000015106"/>
    </source>
</evidence>
<dbReference type="PANTHER" id="PTHR48010:SF29">
    <property type="entry name" value="PROTEIN KINASE DOMAIN-CONTAINING PROTEIN"/>
    <property type="match status" value="1"/>
</dbReference>
<dbReference type="Pfam" id="PF00560">
    <property type="entry name" value="LRR_1"/>
    <property type="match status" value="2"/>
</dbReference>
<protein>
    <submittedName>
        <fullName evidence="2">Uncharacterized protein</fullName>
    </submittedName>
</protein>
<evidence type="ECO:0000313" key="2">
    <source>
        <dbReference type="EnsemblPlants" id="TuG1812G0500001764.01.T01.cds462193"/>
    </source>
</evidence>
<dbReference type="InterPro" id="IPR032675">
    <property type="entry name" value="LRR_dom_sf"/>
</dbReference>
<feature type="region of interest" description="Disordered" evidence="1">
    <location>
        <begin position="1"/>
        <end position="25"/>
    </location>
</feature>
<dbReference type="Gene3D" id="3.80.10.10">
    <property type="entry name" value="Ribonuclease Inhibitor"/>
    <property type="match status" value="1"/>
</dbReference>
<name>A0A8R7QB27_TRIUA</name>
<reference evidence="2" key="2">
    <citation type="submission" date="2018-03" db="EMBL/GenBank/DDBJ databases">
        <title>The Triticum urartu genome reveals the dynamic nature of wheat genome evolution.</title>
        <authorList>
            <person name="Ling H."/>
            <person name="Ma B."/>
            <person name="Shi X."/>
            <person name="Liu H."/>
            <person name="Dong L."/>
            <person name="Sun H."/>
            <person name="Cao Y."/>
            <person name="Gao Q."/>
            <person name="Zheng S."/>
            <person name="Li Y."/>
            <person name="Yu Y."/>
            <person name="Du H."/>
            <person name="Qi M."/>
            <person name="Li Y."/>
            <person name="Yu H."/>
            <person name="Cui Y."/>
            <person name="Wang N."/>
            <person name="Chen C."/>
            <person name="Wu H."/>
            <person name="Zhao Y."/>
            <person name="Zhang J."/>
            <person name="Li Y."/>
            <person name="Zhou W."/>
            <person name="Zhang B."/>
            <person name="Hu W."/>
            <person name="Eijk M."/>
            <person name="Tang J."/>
            <person name="Witsenboer H."/>
            <person name="Zhao S."/>
            <person name="Li Z."/>
            <person name="Zhang A."/>
            <person name="Wang D."/>
            <person name="Liang C."/>
        </authorList>
    </citation>
    <scope>NUCLEOTIDE SEQUENCE [LARGE SCALE GENOMIC DNA]</scope>
    <source>
        <strain evidence="2">cv. G1812</strain>
    </source>
</reference>
<proteinExistence type="predicted"/>
<feature type="compositionally biased region" description="Polar residues" evidence="1">
    <location>
        <begin position="7"/>
        <end position="19"/>
    </location>
</feature>
<sequence>MRPFPVCSSQRRPANSSPGAQLPGSLPTELARVEHLRHLDLSGNGLNGNLPAALLLNATELHVLLIASNDLSGALPDASYARVLQELNLSDNALAGWLPTTLLRAPGLAVLGLANNYL</sequence>
<organism evidence="2 3">
    <name type="scientific">Triticum urartu</name>
    <name type="common">Red wild einkorn</name>
    <name type="synonym">Crithodium urartu</name>
    <dbReference type="NCBI Taxonomy" id="4572"/>
    <lineage>
        <taxon>Eukaryota</taxon>
        <taxon>Viridiplantae</taxon>
        <taxon>Streptophyta</taxon>
        <taxon>Embryophyta</taxon>
        <taxon>Tracheophyta</taxon>
        <taxon>Spermatophyta</taxon>
        <taxon>Magnoliopsida</taxon>
        <taxon>Liliopsida</taxon>
        <taxon>Poales</taxon>
        <taxon>Poaceae</taxon>
        <taxon>BOP clade</taxon>
        <taxon>Pooideae</taxon>
        <taxon>Triticodae</taxon>
        <taxon>Triticeae</taxon>
        <taxon>Triticinae</taxon>
        <taxon>Triticum</taxon>
    </lineage>
</organism>
<keyword evidence="3" id="KW-1185">Reference proteome</keyword>
<dbReference type="PANTHER" id="PTHR48010">
    <property type="entry name" value="OS05G0588300 PROTEIN"/>
    <property type="match status" value="1"/>
</dbReference>
<accession>A0A8R7QB27</accession>
<evidence type="ECO:0000256" key="1">
    <source>
        <dbReference type="SAM" id="MobiDB-lite"/>
    </source>
</evidence>
<dbReference type="SUPFAM" id="SSF52058">
    <property type="entry name" value="L domain-like"/>
    <property type="match status" value="1"/>
</dbReference>